<evidence type="ECO:0000256" key="5">
    <source>
        <dbReference type="ARBA" id="ARBA00022989"/>
    </source>
</evidence>
<proteinExistence type="inferred from homology"/>
<dbReference type="OrthoDB" id="9783799at2"/>
<reference evidence="12 13" key="1">
    <citation type="journal article" date="2004" name="Syst. Appl. Microbiol.">
        <title>Cryptoendolithic actinomycetes from antarctic sandstone rock samples: Micromonospora endolithica sp. nov. and two isolates related to Micromonospora coerulea Jensen 1932.</title>
        <authorList>
            <person name="Hirsch P."/>
            <person name="Mevs U."/>
            <person name="Kroppenstedt R.M."/>
            <person name="Schumann P."/>
            <person name="Stackebrandt E."/>
        </authorList>
    </citation>
    <scope>NUCLEOTIDE SEQUENCE [LARGE SCALE GENOMIC DNA]</scope>
    <source>
        <strain evidence="12 13">JCM 12677</strain>
    </source>
</reference>
<evidence type="ECO:0000256" key="3">
    <source>
        <dbReference type="ARBA" id="ARBA00022692"/>
    </source>
</evidence>
<keyword evidence="7 10" id="KW-0472">Membrane</keyword>
<comment type="subcellular location">
    <subcellularLocation>
        <location evidence="1">Membrane</location>
        <topology evidence="1">Multi-pass membrane protein</topology>
    </subcellularLocation>
</comment>
<feature type="transmembrane region" description="Helical" evidence="10">
    <location>
        <begin position="26"/>
        <end position="45"/>
    </location>
</feature>
<dbReference type="Proteomes" id="UP000281726">
    <property type="component" value="Unassembled WGS sequence"/>
</dbReference>
<feature type="transmembrane region" description="Helical" evidence="10">
    <location>
        <begin position="184"/>
        <end position="208"/>
    </location>
</feature>
<dbReference type="GO" id="GO:0016491">
    <property type="term" value="F:oxidoreductase activity"/>
    <property type="evidence" value="ECO:0007669"/>
    <property type="project" value="UniProtKB-KW"/>
</dbReference>
<keyword evidence="13" id="KW-1185">Reference proteome</keyword>
<evidence type="ECO:0000256" key="6">
    <source>
        <dbReference type="ARBA" id="ARBA00023002"/>
    </source>
</evidence>
<organism evidence="12 13">
    <name type="scientific">Micromonospora endolithica</name>
    <dbReference type="NCBI Taxonomy" id="230091"/>
    <lineage>
        <taxon>Bacteria</taxon>
        <taxon>Bacillati</taxon>
        <taxon>Actinomycetota</taxon>
        <taxon>Actinomycetes</taxon>
        <taxon>Micromonosporales</taxon>
        <taxon>Micromonosporaceae</taxon>
        <taxon>Micromonospora</taxon>
    </lineage>
</organism>
<accession>A0A3A9ZQ15</accession>
<name>A0A3A9ZQ15_9ACTN</name>
<dbReference type="Pfam" id="PF07884">
    <property type="entry name" value="VKOR"/>
    <property type="match status" value="1"/>
</dbReference>
<comment type="caution">
    <text evidence="12">The sequence shown here is derived from an EMBL/GenBank/DDBJ whole genome shotgun (WGS) entry which is preliminary data.</text>
</comment>
<feature type="transmembrane region" description="Helical" evidence="10">
    <location>
        <begin position="113"/>
        <end position="134"/>
    </location>
</feature>
<dbReference type="GO" id="GO:0016020">
    <property type="term" value="C:membrane"/>
    <property type="evidence" value="ECO:0007669"/>
    <property type="project" value="UniProtKB-SubCell"/>
</dbReference>
<keyword evidence="3 10" id="KW-0812">Transmembrane</keyword>
<dbReference type="RefSeq" id="WP_120723742.1">
    <property type="nucleotide sequence ID" value="NZ_RBAK01000001.1"/>
</dbReference>
<gene>
    <name evidence="12" type="ORF">D7223_00805</name>
</gene>
<keyword evidence="9" id="KW-0676">Redox-active center</keyword>
<evidence type="ECO:0000313" key="13">
    <source>
        <dbReference type="Proteomes" id="UP000281726"/>
    </source>
</evidence>
<evidence type="ECO:0000256" key="7">
    <source>
        <dbReference type="ARBA" id="ARBA00023136"/>
    </source>
</evidence>
<dbReference type="GO" id="GO:0048038">
    <property type="term" value="F:quinone binding"/>
    <property type="evidence" value="ECO:0007669"/>
    <property type="project" value="UniProtKB-KW"/>
</dbReference>
<comment type="similarity">
    <text evidence="2">Belongs to the VKOR family.</text>
</comment>
<dbReference type="EMBL" id="RBAK01000001">
    <property type="protein sequence ID" value="RKN50378.1"/>
    <property type="molecule type" value="Genomic_DNA"/>
</dbReference>
<evidence type="ECO:0000256" key="4">
    <source>
        <dbReference type="ARBA" id="ARBA00022719"/>
    </source>
</evidence>
<keyword evidence="5 10" id="KW-1133">Transmembrane helix</keyword>
<evidence type="ECO:0000256" key="8">
    <source>
        <dbReference type="ARBA" id="ARBA00023157"/>
    </source>
</evidence>
<evidence type="ECO:0000256" key="2">
    <source>
        <dbReference type="ARBA" id="ARBA00006214"/>
    </source>
</evidence>
<feature type="transmembrane region" description="Helical" evidence="10">
    <location>
        <begin position="88"/>
        <end position="106"/>
    </location>
</feature>
<evidence type="ECO:0000313" key="12">
    <source>
        <dbReference type="EMBL" id="RKN50378.1"/>
    </source>
</evidence>
<dbReference type="CDD" id="cd12922">
    <property type="entry name" value="VKOR_5"/>
    <property type="match status" value="1"/>
</dbReference>
<feature type="transmembrane region" description="Helical" evidence="10">
    <location>
        <begin position="140"/>
        <end position="163"/>
    </location>
</feature>
<keyword evidence="6" id="KW-0560">Oxidoreductase</keyword>
<feature type="domain" description="Vitamin K epoxide reductase" evidence="11">
    <location>
        <begin position="24"/>
        <end position="165"/>
    </location>
</feature>
<dbReference type="SMART" id="SM00756">
    <property type="entry name" value="VKc"/>
    <property type="match status" value="1"/>
</dbReference>
<dbReference type="AlphaFoldDB" id="A0A3A9ZQ15"/>
<evidence type="ECO:0000259" key="11">
    <source>
        <dbReference type="SMART" id="SM00756"/>
    </source>
</evidence>
<protein>
    <submittedName>
        <fullName evidence="12">Vitamin K epoxide reductase family protein</fullName>
    </submittedName>
</protein>
<dbReference type="InterPro" id="IPR041714">
    <property type="entry name" value="VKOR_Actinobacteria"/>
</dbReference>
<dbReference type="InterPro" id="IPR012932">
    <property type="entry name" value="VKOR"/>
</dbReference>
<sequence length="212" mass="23270">MSQTLTYNTTADDVDTAAKAGLSDRLIGWVLMIGGLVGALAAFVLTVEKMALLKNPAYVPSCSINPVLSCGSIMTTSQAEVFGFANPLIGLATFPVVAATGAAILAKAWLPRWWWLALQAGVVFGVAFVHWLFFQSLYRIGALCPYCMIVWVVMIVLFTYTTLHNLDRGHLPAPRKLTDALVRIHSAIPTLWLLTLAVLIAIQFWSYWRTLI</sequence>
<keyword evidence="4" id="KW-0874">Quinone</keyword>
<evidence type="ECO:0000256" key="1">
    <source>
        <dbReference type="ARBA" id="ARBA00004141"/>
    </source>
</evidence>
<dbReference type="InterPro" id="IPR038354">
    <property type="entry name" value="VKOR_sf"/>
</dbReference>
<keyword evidence="8" id="KW-1015">Disulfide bond</keyword>
<dbReference type="Gene3D" id="1.20.1440.130">
    <property type="entry name" value="VKOR domain"/>
    <property type="match status" value="1"/>
</dbReference>
<evidence type="ECO:0000256" key="9">
    <source>
        <dbReference type="ARBA" id="ARBA00023284"/>
    </source>
</evidence>
<evidence type="ECO:0000256" key="10">
    <source>
        <dbReference type="SAM" id="Phobius"/>
    </source>
</evidence>